<dbReference type="EMBL" id="FNQS01000006">
    <property type="protein sequence ID" value="SEA62050.1"/>
    <property type="molecule type" value="Genomic_DNA"/>
</dbReference>
<dbReference type="PROSITE" id="PS51094">
    <property type="entry name" value="PTS_EIIA_TYPE_2"/>
    <property type="match status" value="1"/>
</dbReference>
<dbReference type="eggNOG" id="COG1762">
    <property type="taxonomic scope" value="Bacteria"/>
</dbReference>
<evidence type="ECO:0000256" key="3">
    <source>
        <dbReference type="ARBA" id="ARBA00022490"/>
    </source>
</evidence>
<dbReference type="Pfam" id="PF00359">
    <property type="entry name" value="PTS_EIIA_2"/>
    <property type="match status" value="1"/>
</dbReference>
<evidence type="ECO:0000313" key="12">
    <source>
        <dbReference type="EMBL" id="SEA62050.1"/>
    </source>
</evidence>
<dbReference type="Gene3D" id="3.40.930.10">
    <property type="entry name" value="Mannitol-specific EII, Chain A"/>
    <property type="match status" value="1"/>
</dbReference>
<gene>
    <name evidence="12" type="ORF">SAMN02982996_02054</name>
</gene>
<keyword evidence="7" id="KW-0418">Kinase</keyword>
<protein>
    <recommendedName>
        <fullName evidence="9">Ascorbate-specific PTS system EIIA component</fullName>
    </recommendedName>
    <alternativeName>
        <fullName evidence="10">Ascorbate-specific phosphotransferase enzyme IIA component</fullName>
    </alternativeName>
</protein>
<dbReference type="Proteomes" id="UP000187280">
    <property type="component" value="Unassembled WGS sequence"/>
</dbReference>
<dbReference type="STRING" id="71657.SAMN02982996_02054"/>
<evidence type="ECO:0000256" key="9">
    <source>
        <dbReference type="ARBA" id="ARBA00041175"/>
    </source>
</evidence>
<dbReference type="GeneID" id="97764926"/>
<evidence type="ECO:0000256" key="2">
    <source>
        <dbReference type="ARBA" id="ARBA00022448"/>
    </source>
</evidence>
<dbReference type="GO" id="GO:0005737">
    <property type="term" value="C:cytoplasm"/>
    <property type="evidence" value="ECO:0007669"/>
    <property type="project" value="UniProtKB-SubCell"/>
</dbReference>
<evidence type="ECO:0000256" key="6">
    <source>
        <dbReference type="ARBA" id="ARBA00022683"/>
    </source>
</evidence>
<feature type="domain" description="PTS EIIA type-2" evidence="11">
    <location>
        <begin position="6"/>
        <end position="153"/>
    </location>
</feature>
<keyword evidence="2" id="KW-0813">Transport</keyword>
<keyword evidence="6" id="KW-0598">Phosphotransferase system</keyword>
<evidence type="ECO:0000259" key="11">
    <source>
        <dbReference type="PROSITE" id="PS51094"/>
    </source>
</evidence>
<dbReference type="InterPro" id="IPR016152">
    <property type="entry name" value="PTrfase/Anion_transptr"/>
</dbReference>
<evidence type="ECO:0000256" key="7">
    <source>
        <dbReference type="ARBA" id="ARBA00022777"/>
    </source>
</evidence>
<dbReference type="InterPro" id="IPR051351">
    <property type="entry name" value="Ascorbate-PTS_EIIA_comp"/>
</dbReference>
<dbReference type="PANTHER" id="PTHR36203">
    <property type="entry name" value="ASCORBATE-SPECIFIC PTS SYSTEM EIIA COMPONENT"/>
    <property type="match status" value="1"/>
</dbReference>
<dbReference type="SUPFAM" id="SSF55804">
    <property type="entry name" value="Phoshotransferase/anion transport protein"/>
    <property type="match status" value="1"/>
</dbReference>
<keyword evidence="3" id="KW-0963">Cytoplasm</keyword>
<comment type="subcellular location">
    <subcellularLocation>
        <location evidence="1">Cytoplasm</location>
    </subcellularLocation>
</comment>
<keyword evidence="4" id="KW-0597">Phosphoprotein</keyword>
<dbReference type="GO" id="GO:0009401">
    <property type="term" value="P:phosphoenolpyruvate-dependent sugar phosphotransferase system"/>
    <property type="evidence" value="ECO:0007669"/>
    <property type="project" value="UniProtKB-KW"/>
</dbReference>
<evidence type="ECO:0000256" key="10">
    <source>
        <dbReference type="ARBA" id="ARBA00042072"/>
    </source>
</evidence>
<sequence>MNFKQSLIDNDTIRLQAHAADWREAIRIGTGMLETAGAVEPGYHAAIIRSIEKMGAYFVIAPGLALPHARPEDGVKRTAFALVTLATPVLFEGEEEPVDVLITLAGSTSDEHIDGLMEVTQMLEDENSPTGINLDRLRTCRSKDEVYRAIDNALAQAAKEER</sequence>
<evidence type="ECO:0000256" key="8">
    <source>
        <dbReference type="ARBA" id="ARBA00037387"/>
    </source>
</evidence>
<dbReference type="CDD" id="cd00211">
    <property type="entry name" value="PTS_IIA_fru"/>
    <property type="match status" value="1"/>
</dbReference>
<name>A0A1H4CNZ6_9GAMM</name>
<evidence type="ECO:0000256" key="4">
    <source>
        <dbReference type="ARBA" id="ARBA00022553"/>
    </source>
</evidence>
<organism evidence="12 13">
    <name type="scientific">Lonsdalea quercina</name>
    <dbReference type="NCBI Taxonomy" id="71657"/>
    <lineage>
        <taxon>Bacteria</taxon>
        <taxon>Pseudomonadati</taxon>
        <taxon>Pseudomonadota</taxon>
        <taxon>Gammaproteobacteria</taxon>
        <taxon>Enterobacterales</taxon>
        <taxon>Pectobacteriaceae</taxon>
        <taxon>Lonsdalea</taxon>
    </lineage>
</organism>
<evidence type="ECO:0000256" key="1">
    <source>
        <dbReference type="ARBA" id="ARBA00004496"/>
    </source>
</evidence>
<evidence type="ECO:0000256" key="5">
    <source>
        <dbReference type="ARBA" id="ARBA00022679"/>
    </source>
</evidence>
<comment type="function">
    <text evidence="8">The phosphoenolpyruvate-dependent sugar phosphotransferase system (sugar PTS), a major carbohydrate active transport system, catalyzes the phosphorylation of incoming sugar substrates concomitantly with their translocation across the cell membrane. The enzyme II UlaABC PTS system is involved in ascorbate transport.</text>
</comment>
<dbReference type="RefSeq" id="WP_026743871.1">
    <property type="nucleotide sequence ID" value="NZ_FNQS01000006.1"/>
</dbReference>
<proteinExistence type="predicted"/>
<evidence type="ECO:0000313" key="13">
    <source>
        <dbReference type="Proteomes" id="UP000187280"/>
    </source>
</evidence>
<accession>A0A1H4CNZ6</accession>
<dbReference type="GO" id="GO:0016301">
    <property type="term" value="F:kinase activity"/>
    <property type="evidence" value="ECO:0007669"/>
    <property type="project" value="UniProtKB-KW"/>
</dbReference>
<keyword evidence="5" id="KW-0808">Transferase</keyword>
<dbReference type="PANTHER" id="PTHR36203:SF1">
    <property type="entry name" value="ASCORBATE-SPECIFIC PTS SYSTEM EIIA COMPONENT"/>
    <property type="match status" value="1"/>
</dbReference>
<reference evidence="12 13" key="1">
    <citation type="submission" date="2016-10" db="EMBL/GenBank/DDBJ databases">
        <authorList>
            <person name="de Groot N.N."/>
        </authorList>
    </citation>
    <scope>NUCLEOTIDE SEQUENCE [LARGE SCALE GENOMIC DNA]</scope>
    <source>
        <strain evidence="12 13">ATCC 29281</strain>
    </source>
</reference>
<dbReference type="AlphaFoldDB" id="A0A1H4CNZ6"/>
<keyword evidence="13" id="KW-1185">Reference proteome</keyword>
<dbReference type="InterPro" id="IPR002178">
    <property type="entry name" value="PTS_EIIA_type-2_dom"/>
</dbReference>